<evidence type="ECO:0000313" key="2">
    <source>
        <dbReference type="EMBL" id="OUQ35361.1"/>
    </source>
</evidence>
<dbReference type="Proteomes" id="UP000195305">
    <property type="component" value="Unassembled WGS sequence"/>
</dbReference>
<evidence type="ECO:0000256" key="1">
    <source>
        <dbReference type="SAM" id="Phobius"/>
    </source>
</evidence>
<keyword evidence="1" id="KW-0472">Membrane</keyword>
<organism evidence="2 3">
    <name type="scientific">Massilimicrobiota timonensis</name>
    <dbReference type="NCBI Taxonomy" id="1776392"/>
    <lineage>
        <taxon>Bacteria</taxon>
        <taxon>Bacillati</taxon>
        <taxon>Bacillota</taxon>
        <taxon>Erysipelotrichia</taxon>
        <taxon>Erysipelotrichales</taxon>
        <taxon>Erysipelotrichaceae</taxon>
        <taxon>Massilimicrobiota</taxon>
    </lineage>
</organism>
<dbReference type="AlphaFoldDB" id="A0A1Y4T2F3"/>
<dbReference type="RefSeq" id="WP_087357437.1">
    <property type="nucleotide sequence ID" value="NZ_NFLJ01000008.1"/>
</dbReference>
<protein>
    <submittedName>
        <fullName evidence="2">Uncharacterized protein</fullName>
    </submittedName>
</protein>
<dbReference type="EMBL" id="NFLJ01000008">
    <property type="protein sequence ID" value="OUQ35361.1"/>
    <property type="molecule type" value="Genomic_DNA"/>
</dbReference>
<feature type="transmembrane region" description="Helical" evidence="1">
    <location>
        <begin position="12"/>
        <end position="34"/>
    </location>
</feature>
<reference evidence="2 3" key="1">
    <citation type="journal article" date="2018" name="BMC Genomics">
        <title>Whole genome sequencing and function prediction of 133 gut anaerobes isolated from chicken caecum in pure cultures.</title>
        <authorList>
            <person name="Medvecky M."/>
            <person name="Cejkova D."/>
            <person name="Polansky O."/>
            <person name="Karasova D."/>
            <person name="Kubasova T."/>
            <person name="Cizek A."/>
            <person name="Rychlik I."/>
        </authorList>
    </citation>
    <scope>NUCLEOTIDE SEQUENCE [LARGE SCALE GENOMIC DNA]</scope>
    <source>
        <strain evidence="2 3">An13</strain>
    </source>
</reference>
<comment type="caution">
    <text evidence="2">The sequence shown here is derived from an EMBL/GenBank/DDBJ whole genome shotgun (WGS) entry which is preliminary data.</text>
</comment>
<gene>
    <name evidence="2" type="ORF">B5E75_03670</name>
</gene>
<keyword evidence="3" id="KW-1185">Reference proteome</keyword>
<dbReference type="OrthoDB" id="1654355at2"/>
<proteinExistence type="predicted"/>
<name>A0A1Y4T2F3_9FIRM</name>
<sequence>MSDNHGATLIESLLAFEIFITVIIIFVGLFSVLYQKESHIQENYQTILEKESEYTYSQDYISIIEMVLR</sequence>
<keyword evidence="1" id="KW-1133">Transmembrane helix</keyword>
<accession>A0A1Y4T2F3</accession>
<keyword evidence="1" id="KW-0812">Transmembrane</keyword>
<evidence type="ECO:0000313" key="3">
    <source>
        <dbReference type="Proteomes" id="UP000195305"/>
    </source>
</evidence>